<gene>
    <name evidence="2" type="ORF">NE237_019419</name>
</gene>
<proteinExistence type="predicted"/>
<organism evidence="2 3">
    <name type="scientific">Protea cynaroides</name>
    <dbReference type="NCBI Taxonomy" id="273540"/>
    <lineage>
        <taxon>Eukaryota</taxon>
        <taxon>Viridiplantae</taxon>
        <taxon>Streptophyta</taxon>
        <taxon>Embryophyta</taxon>
        <taxon>Tracheophyta</taxon>
        <taxon>Spermatophyta</taxon>
        <taxon>Magnoliopsida</taxon>
        <taxon>Proteales</taxon>
        <taxon>Proteaceae</taxon>
        <taxon>Protea</taxon>
    </lineage>
</organism>
<sequence>MKEIGNISSPDHISVLALLPVACRCELPSAVAGAYVPAVASSVQIHHQCCICLSESRPNSPVFKSEQYHHASNCILCSSLLPIEDPSAVMGSPRGSYLFPTMNFTSSVILSITKVLYFLNKIDESGRDKRNRTHLPEVTSPEIKAVEGGRRK</sequence>
<protein>
    <submittedName>
        <fullName evidence="2">Uncharacterized protein</fullName>
    </submittedName>
</protein>
<dbReference type="EMBL" id="JAMYWD010000007">
    <property type="protein sequence ID" value="KAJ4967570.1"/>
    <property type="molecule type" value="Genomic_DNA"/>
</dbReference>
<accession>A0A9Q0QPV0</accession>
<evidence type="ECO:0000313" key="3">
    <source>
        <dbReference type="Proteomes" id="UP001141806"/>
    </source>
</evidence>
<name>A0A9Q0QPV0_9MAGN</name>
<evidence type="ECO:0000256" key="1">
    <source>
        <dbReference type="SAM" id="MobiDB-lite"/>
    </source>
</evidence>
<comment type="caution">
    <text evidence="2">The sequence shown here is derived from an EMBL/GenBank/DDBJ whole genome shotgun (WGS) entry which is preliminary data.</text>
</comment>
<reference evidence="2" key="1">
    <citation type="journal article" date="2023" name="Plant J.">
        <title>The genome of the king protea, Protea cynaroides.</title>
        <authorList>
            <person name="Chang J."/>
            <person name="Duong T.A."/>
            <person name="Schoeman C."/>
            <person name="Ma X."/>
            <person name="Roodt D."/>
            <person name="Barker N."/>
            <person name="Li Z."/>
            <person name="Van de Peer Y."/>
            <person name="Mizrachi E."/>
        </authorList>
    </citation>
    <scope>NUCLEOTIDE SEQUENCE</scope>
    <source>
        <tissue evidence="2">Young leaves</tissue>
    </source>
</reference>
<dbReference type="AlphaFoldDB" id="A0A9Q0QPV0"/>
<feature type="region of interest" description="Disordered" evidence="1">
    <location>
        <begin position="128"/>
        <end position="152"/>
    </location>
</feature>
<dbReference type="Proteomes" id="UP001141806">
    <property type="component" value="Unassembled WGS sequence"/>
</dbReference>
<keyword evidence="3" id="KW-1185">Reference proteome</keyword>
<evidence type="ECO:0000313" key="2">
    <source>
        <dbReference type="EMBL" id="KAJ4967570.1"/>
    </source>
</evidence>